<evidence type="ECO:0000313" key="3">
    <source>
        <dbReference type="Proteomes" id="UP000711178"/>
    </source>
</evidence>
<keyword evidence="3" id="KW-1185">Reference proteome</keyword>
<dbReference type="PROSITE" id="PS51257">
    <property type="entry name" value="PROKAR_LIPOPROTEIN"/>
    <property type="match status" value="1"/>
</dbReference>
<organism evidence="2 3">
    <name type="scientific">Chromobacterium subtsugae</name>
    <dbReference type="NCBI Taxonomy" id="251747"/>
    <lineage>
        <taxon>Bacteria</taxon>
        <taxon>Pseudomonadati</taxon>
        <taxon>Pseudomonadota</taxon>
        <taxon>Betaproteobacteria</taxon>
        <taxon>Neisseriales</taxon>
        <taxon>Chromobacteriaceae</taxon>
        <taxon>Chromobacterium</taxon>
    </lineage>
</organism>
<protein>
    <recommendedName>
        <fullName evidence="4">Lipoprotein</fullName>
    </recommendedName>
</protein>
<dbReference type="GeneID" id="89684644"/>
<evidence type="ECO:0008006" key="4">
    <source>
        <dbReference type="Google" id="ProtNLM"/>
    </source>
</evidence>
<accession>A0ABS7FDQ5</accession>
<dbReference type="EMBL" id="JAHDTB010000008">
    <property type="protein sequence ID" value="MBW8288101.1"/>
    <property type="molecule type" value="Genomic_DNA"/>
</dbReference>
<name>A0ABS7FDQ5_9NEIS</name>
<keyword evidence="1" id="KW-0732">Signal</keyword>
<feature type="chain" id="PRO_5045718666" description="Lipoprotein" evidence="1">
    <location>
        <begin position="27"/>
        <end position="195"/>
    </location>
</feature>
<dbReference type="RefSeq" id="WP_197465961.1">
    <property type="nucleotide sequence ID" value="NZ_CP142381.1"/>
</dbReference>
<dbReference type="Proteomes" id="UP000711178">
    <property type="component" value="Unassembled WGS sequence"/>
</dbReference>
<feature type="signal peptide" evidence="1">
    <location>
        <begin position="1"/>
        <end position="26"/>
    </location>
</feature>
<reference evidence="2 3" key="1">
    <citation type="submission" date="2021-05" db="EMBL/GenBank/DDBJ databases">
        <title>Draft Whole Genome Sequencing Of Biosensor Chromobacterium violaceum Strain CV026 Reveals A Regulatory RNA In Chromobacterium violaceum Phenotype Regulatory Network.</title>
        <authorList>
            <person name="Hong K.W."/>
            <person name="Chan K.G."/>
            <person name="Chang C.-Y."/>
        </authorList>
    </citation>
    <scope>NUCLEOTIDE SEQUENCE [LARGE SCALE GENOMIC DNA]</scope>
    <source>
        <strain evidence="2 3">ATCC 31532</strain>
    </source>
</reference>
<sequence length="195" mass="20375">MQKIIKLAIVALLGASSLLLTGCAQMVMSPAKPSMENIAKIRESNLTPVAVGAFKPAASLSADADKSLSVRGANSLTAPTDGSFSQYLGATLKAELQAAGLLDDKSGAQVSGELLENALDPAMSTGTAALAARFVVTRDGAVRYDRKVEAKSQWESSFIGAVAIPLAASQYEGLYRKLVSQLLADEDFRKALAKN</sequence>
<proteinExistence type="predicted"/>
<evidence type="ECO:0000313" key="2">
    <source>
        <dbReference type="EMBL" id="MBW8288101.1"/>
    </source>
</evidence>
<gene>
    <name evidence="2" type="ORF">KIF53_10730</name>
</gene>
<comment type="caution">
    <text evidence="2">The sequence shown here is derived from an EMBL/GenBank/DDBJ whole genome shotgun (WGS) entry which is preliminary data.</text>
</comment>
<evidence type="ECO:0000256" key="1">
    <source>
        <dbReference type="SAM" id="SignalP"/>
    </source>
</evidence>